<dbReference type="InterPro" id="IPR013083">
    <property type="entry name" value="Znf_RING/FYVE/PHD"/>
</dbReference>
<feature type="domain" description="RING-type" evidence="5">
    <location>
        <begin position="28"/>
        <end position="58"/>
    </location>
</feature>
<evidence type="ECO:0000256" key="2">
    <source>
        <dbReference type="ARBA" id="ARBA00022771"/>
    </source>
</evidence>
<dbReference type="InterPro" id="IPR027370">
    <property type="entry name" value="Znf-RING_euk"/>
</dbReference>
<keyword evidence="3" id="KW-0862">Zinc</keyword>
<reference evidence="6" key="1">
    <citation type="submission" date="2022-11" db="EMBL/GenBank/DDBJ databases">
        <authorList>
            <person name="Kikuchi T."/>
        </authorList>
    </citation>
    <scope>NUCLEOTIDE SEQUENCE</scope>
    <source>
        <strain evidence="6">PS1010</strain>
    </source>
</reference>
<evidence type="ECO:0000313" key="7">
    <source>
        <dbReference type="Proteomes" id="UP001152747"/>
    </source>
</evidence>
<dbReference type="PROSITE" id="PS00518">
    <property type="entry name" value="ZF_RING_1"/>
    <property type="match status" value="1"/>
</dbReference>
<dbReference type="SUPFAM" id="SSF57850">
    <property type="entry name" value="RING/U-box"/>
    <property type="match status" value="1"/>
</dbReference>
<dbReference type="Gene3D" id="3.30.40.10">
    <property type="entry name" value="Zinc/RING finger domain, C3HC4 (zinc finger)"/>
    <property type="match status" value="1"/>
</dbReference>
<comment type="caution">
    <text evidence="6">The sequence shown here is derived from an EMBL/GenBank/DDBJ whole genome shotgun (WGS) entry which is preliminary data.</text>
</comment>
<dbReference type="OrthoDB" id="5808232at2759"/>
<evidence type="ECO:0000256" key="1">
    <source>
        <dbReference type="ARBA" id="ARBA00022723"/>
    </source>
</evidence>
<organism evidence="6 7">
    <name type="scientific">Caenorhabditis angaria</name>
    <dbReference type="NCBI Taxonomy" id="860376"/>
    <lineage>
        <taxon>Eukaryota</taxon>
        <taxon>Metazoa</taxon>
        <taxon>Ecdysozoa</taxon>
        <taxon>Nematoda</taxon>
        <taxon>Chromadorea</taxon>
        <taxon>Rhabditida</taxon>
        <taxon>Rhabditina</taxon>
        <taxon>Rhabditomorpha</taxon>
        <taxon>Rhabditoidea</taxon>
        <taxon>Rhabditidae</taxon>
        <taxon>Peloderinae</taxon>
        <taxon>Caenorhabditis</taxon>
    </lineage>
</organism>
<name>A0A9P1IJE1_9PELO</name>
<keyword evidence="7" id="KW-1185">Reference proteome</keyword>
<evidence type="ECO:0000256" key="4">
    <source>
        <dbReference type="PROSITE-ProRule" id="PRU00175"/>
    </source>
</evidence>
<dbReference type="PROSITE" id="PS50089">
    <property type="entry name" value="ZF_RING_2"/>
    <property type="match status" value="1"/>
</dbReference>
<proteinExistence type="predicted"/>
<dbReference type="InterPro" id="IPR001841">
    <property type="entry name" value="Znf_RING"/>
</dbReference>
<dbReference type="GO" id="GO:0008270">
    <property type="term" value="F:zinc ion binding"/>
    <property type="evidence" value="ECO:0007669"/>
    <property type="project" value="UniProtKB-KW"/>
</dbReference>
<keyword evidence="2 4" id="KW-0863">Zinc-finger</keyword>
<dbReference type="AlphaFoldDB" id="A0A9P1IJE1"/>
<evidence type="ECO:0000259" key="5">
    <source>
        <dbReference type="PROSITE" id="PS50089"/>
    </source>
</evidence>
<keyword evidence="1" id="KW-0479">Metal-binding</keyword>
<accession>A0A9P1IJE1</accession>
<dbReference type="SMART" id="SM00184">
    <property type="entry name" value="RING"/>
    <property type="match status" value="1"/>
</dbReference>
<dbReference type="EMBL" id="CANHGI010000003">
    <property type="protein sequence ID" value="CAI5445191.1"/>
    <property type="molecule type" value="Genomic_DNA"/>
</dbReference>
<dbReference type="Proteomes" id="UP001152747">
    <property type="component" value="Unassembled WGS sequence"/>
</dbReference>
<dbReference type="Pfam" id="PF13445">
    <property type="entry name" value="zf-RING_UBOX"/>
    <property type="match status" value="1"/>
</dbReference>
<gene>
    <name evidence="6" type="ORF">CAMP_LOCUS7828</name>
</gene>
<evidence type="ECO:0000256" key="3">
    <source>
        <dbReference type="ARBA" id="ARBA00022833"/>
    </source>
</evidence>
<sequence length="355" mass="41335">MSFIPSKFTDVHSTEVPLEAKFSLKPSCKFCSNEFNDKDRIPKLLQCGHTFCSSCIRKSVESNKFSYSGDGDVFRHFNCFTRKKQSEIDTNKSDYGFPSNFQLMEVLQPNDTRSLKCIECLVDCNECMMQICRICTFDKFNFDIVDIDKQNSVTDPDNFAICSACILKNHNNHCYIDFYPIRRYWHFKNVLRDVNVAKANYDKFFCEAREVMDKTPRLLSRLQDETSRMVELMSYAKSSHQLKYMEKRYEEEMKKVVGVSKCIKDSLIKLNSDLENNSLALRDENDNLKGTACDEKKMDIGDVFKVFDPPTIVFQAPILFVKNVFELVWLSVSWATKVTLDEAHKLIQKQKAKYI</sequence>
<protein>
    <recommendedName>
        <fullName evidence="5">RING-type domain-containing protein</fullName>
    </recommendedName>
</protein>
<evidence type="ECO:0000313" key="6">
    <source>
        <dbReference type="EMBL" id="CAI5445191.1"/>
    </source>
</evidence>
<dbReference type="InterPro" id="IPR017907">
    <property type="entry name" value="Znf_RING_CS"/>
</dbReference>